<evidence type="ECO:0000256" key="2">
    <source>
        <dbReference type="ARBA" id="ARBA00004123"/>
    </source>
</evidence>
<evidence type="ECO:0000256" key="16">
    <source>
        <dbReference type="SAM" id="MobiDB-lite"/>
    </source>
</evidence>
<evidence type="ECO:0000256" key="6">
    <source>
        <dbReference type="ARBA" id="ARBA00022801"/>
    </source>
</evidence>
<feature type="region of interest" description="Disordered" evidence="16">
    <location>
        <begin position="580"/>
        <end position="700"/>
    </location>
</feature>
<evidence type="ECO:0000256" key="7">
    <source>
        <dbReference type="ARBA" id="ARBA00022806"/>
    </source>
</evidence>
<dbReference type="Proteomes" id="UP000014500">
    <property type="component" value="Unassembled WGS sequence"/>
</dbReference>
<organism evidence="19 20">
    <name type="scientific">Strigamia maritima</name>
    <name type="common">European centipede</name>
    <name type="synonym">Geophilus maritimus</name>
    <dbReference type="NCBI Taxonomy" id="126957"/>
    <lineage>
        <taxon>Eukaryota</taxon>
        <taxon>Metazoa</taxon>
        <taxon>Ecdysozoa</taxon>
        <taxon>Arthropoda</taxon>
        <taxon>Myriapoda</taxon>
        <taxon>Chilopoda</taxon>
        <taxon>Pleurostigmophora</taxon>
        <taxon>Geophilomorpha</taxon>
        <taxon>Linotaeniidae</taxon>
        <taxon>Strigamia</taxon>
    </lineage>
</organism>
<dbReference type="OMA" id="FKLSTMV"/>
<dbReference type="AlphaFoldDB" id="T1JDC6"/>
<dbReference type="STRING" id="126957.T1JDC6"/>
<dbReference type="Gene3D" id="1.10.10.10">
    <property type="entry name" value="Winged helix-like DNA-binding domain superfamily/Winged helix DNA-binding domain"/>
    <property type="match status" value="1"/>
</dbReference>
<dbReference type="Pfam" id="PF16124">
    <property type="entry name" value="RecQ_Zn_bind"/>
    <property type="match status" value="1"/>
</dbReference>
<dbReference type="PANTHER" id="PTHR13710">
    <property type="entry name" value="DNA HELICASE RECQ FAMILY MEMBER"/>
    <property type="match status" value="1"/>
</dbReference>
<keyword evidence="12 15" id="KW-0539">Nucleus</keyword>
<keyword evidence="20" id="KW-1185">Reference proteome</keyword>
<accession>T1JDC6</accession>
<dbReference type="EnsemblMetazoa" id="SMAR011803-RA">
    <property type="protein sequence ID" value="SMAR011803-PA"/>
    <property type="gene ID" value="SMAR011803"/>
</dbReference>
<feature type="domain" description="Helicase C-terminal" evidence="18">
    <location>
        <begin position="293"/>
        <end position="434"/>
    </location>
</feature>
<comment type="similarity">
    <text evidence="3 15">Belongs to the helicase family. RecQ subfamily.</text>
</comment>
<reference evidence="19" key="2">
    <citation type="submission" date="2015-02" db="UniProtKB">
        <authorList>
            <consortium name="EnsemblMetazoa"/>
        </authorList>
    </citation>
    <scope>IDENTIFICATION</scope>
</reference>
<keyword evidence="4" id="KW-0479">Metal-binding</keyword>
<dbReference type="GO" id="GO:0005694">
    <property type="term" value="C:chromosome"/>
    <property type="evidence" value="ECO:0007669"/>
    <property type="project" value="TreeGrafter"/>
</dbReference>
<evidence type="ECO:0000256" key="13">
    <source>
        <dbReference type="ARBA" id="ARBA00034617"/>
    </source>
</evidence>
<keyword evidence="11" id="KW-0413">Isomerase</keyword>
<dbReference type="PROSITE" id="PS51194">
    <property type="entry name" value="HELICASE_CTER"/>
    <property type="match status" value="1"/>
</dbReference>
<dbReference type="PROSITE" id="PS51192">
    <property type="entry name" value="HELICASE_ATP_BIND_1"/>
    <property type="match status" value="1"/>
</dbReference>
<keyword evidence="5 15" id="KW-0547">Nucleotide-binding</keyword>
<dbReference type="Pfam" id="PF00271">
    <property type="entry name" value="Helicase_C"/>
    <property type="match status" value="1"/>
</dbReference>
<dbReference type="InterPro" id="IPR027417">
    <property type="entry name" value="P-loop_NTPase"/>
</dbReference>
<evidence type="ECO:0000259" key="17">
    <source>
        <dbReference type="PROSITE" id="PS51192"/>
    </source>
</evidence>
<dbReference type="SMART" id="SM00487">
    <property type="entry name" value="DEXDc"/>
    <property type="match status" value="1"/>
</dbReference>
<dbReference type="GO" id="GO:0005524">
    <property type="term" value="F:ATP binding"/>
    <property type="evidence" value="ECO:0007669"/>
    <property type="project" value="UniProtKB-KW"/>
</dbReference>
<dbReference type="PANTHER" id="PTHR13710:SF105">
    <property type="entry name" value="ATP-DEPENDENT DNA HELICASE Q1"/>
    <property type="match status" value="1"/>
</dbReference>
<evidence type="ECO:0000256" key="8">
    <source>
        <dbReference type="ARBA" id="ARBA00022833"/>
    </source>
</evidence>
<evidence type="ECO:0000256" key="14">
    <source>
        <dbReference type="ARBA" id="ARBA00049360"/>
    </source>
</evidence>
<dbReference type="SMART" id="SM00490">
    <property type="entry name" value="HELICc"/>
    <property type="match status" value="1"/>
</dbReference>
<dbReference type="Pfam" id="PF00270">
    <property type="entry name" value="DEAD"/>
    <property type="match status" value="1"/>
</dbReference>
<dbReference type="GO" id="GO:0005737">
    <property type="term" value="C:cytoplasm"/>
    <property type="evidence" value="ECO:0007669"/>
    <property type="project" value="TreeGrafter"/>
</dbReference>
<dbReference type="InterPro" id="IPR032284">
    <property type="entry name" value="RecQ_Zn-bd"/>
</dbReference>
<dbReference type="HOGENOM" id="CLU_001103_12_5_1"/>
<comment type="catalytic activity">
    <reaction evidence="14 15">
        <text>ATP + H2O = ADP + phosphate + H(+)</text>
        <dbReference type="Rhea" id="RHEA:13065"/>
        <dbReference type="ChEBI" id="CHEBI:15377"/>
        <dbReference type="ChEBI" id="CHEBI:15378"/>
        <dbReference type="ChEBI" id="CHEBI:30616"/>
        <dbReference type="ChEBI" id="CHEBI:43474"/>
        <dbReference type="ChEBI" id="CHEBI:456216"/>
    </reaction>
</comment>
<evidence type="ECO:0000313" key="20">
    <source>
        <dbReference type="Proteomes" id="UP000014500"/>
    </source>
</evidence>
<dbReference type="InterPro" id="IPR036388">
    <property type="entry name" value="WH-like_DNA-bd_sf"/>
</dbReference>
<dbReference type="GO" id="GO:0003677">
    <property type="term" value="F:DNA binding"/>
    <property type="evidence" value="ECO:0007669"/>
    <property type="project" value="UniProtKB-KW"/>
</dbReference>
<keyword evidence="9 15" id="KW-0067">ATP-binding</keyword>
<reference evidence="20" key="1">
    <citation type="submission" date="2011-05" db="EMBL/GenBank/DDBJ databases">
        <authorList>
            <person name="Richards S.R."/>
            <person name="Qu J."/>
            <person name="Jiang H."/>
            <person name="Jhangiani S.N."/>
            <person name="Agravi P."/>
            <person name="Goodspeed R."/>
            <person name="Gross S."/>
            <person name="Mandapat C."/>
            <person name="Jackson L."/>
            <person name="Mathew T."/>
            <person name="Pu L."/>
            <person name="Thornton R."/>
            <person name="Saada N."/>
            <person name="Wilczek-Boney K.B."/>
            <person name="Lee S."/>
            <person name="Kovar C."/>
            <person name="Wu Y."/>
            <person name="Scherer S.E."/>
            <person name="Worley K.C."/>
            <person name="Muzny D.M."/>
            <person name="Gibbs R."/>
        </authorList>
    </citation>
    <scope>NUCLEOTIDE SEQUENCE</scope>
    <source>
        <strain evidence="20">Brora</strain>
    </source>
</reference>
<evidence type="ECO:0000313" key="19">
    <source>
        <dbReference type="EnsemblMetazoa" id="SMAR011803-PA"/>
    </source>
</evidence>
<evidence type="ECO:0000256" key="4">
    <source>
        <dbReference type="ARBA" id="ARBA00022723"/>
    </source>
</evidence>
<feature type="compositionally biased region" description="Low complexity" evidence="16">
    <location>
        <begin position="580"/>
        <end position="590"/>
    </location>
</feature>
<evidence type="ECO:0000256" key="3">
    <source>
        <dbReference type="ARBA" id="ARBA00005446"/>
    </source>
</evidence>
<dbReference type="InterPro" id="IPR001650">
    <property type="entry name" value="Helicase_C-like"/>
</dbReference>
<dbReference type="FunFam" id="3.40.50.300:FF:000596">
    <property type="entry name" value="ATP-dependent DNA helicase"/>
    <property type="match status" value="1"/>
</dbReference>
<feature type="domain" description="Helicase ATP-binding" evidence="17">
    <location>
        <begin position="89"/>
        <end position="261"/>
    </location>
</feature>
<proteinExistence type="inferred from homology"/>
<feature type="compositionally biased region" description="Polar residues" evidence="16">
    <location>
        <begin position="629"/>
        <end position="674"/>
    </location>
</feature>
<dbReference type="NCBIfam" id="TIGR00614">
    <property type="entry name" value="recQ_fam"/>
    <property type="match status" value="1"/>
</dbReference>
<keyword evidence="10" id="KW-0238">DNA-binding</keyword>
<dbReference type="InterPro" id="IPR014001">
    <property type="entry name" value="Helicase_ATP-bd"/>
</dbReference>
<evidence type="ECO:0000256" key="11">
    <source>
        <dbReference type="ARBA" id="ARBA00023235"/>
    </source>
</evidence>
<evidence type="ECO:0000256" key="5">
    <source>
        <dbReference type="ARBA" id="ARBA00022741"/>
    </source>
</evidence>
<dbReference type="InterPro" id="IPR004589">
    <property type="entry name" value="DNA_helicase_ATP-dep_RecQ"/>
</dbReference>
<evidence type="ECO:0000256" key="9">
    <source>
        <dbReference type="ARBA" id="ARBA00022840"/>
    </source>
</evidence>
<dbReference type="EMBL" id="JH432102">
    <property type="status" value="NOT_ANNOTATED_CDS"/>
    <property type="molecule type" value="Genomic_DNA"/>
</dbReference>
<comment type="cofactor">
    <cofactor evidence="1">
        <name>Zn(2+)</name>
        <dbReference type="ChEBI" id="CHEBI:29105"/>
    </cofactor>
</comment>
<dbReference type="InterPro" id="IPR011545">
    <property type="entry name" value="DEAD/DEAH_box_helicase_dom"/>
</dbReference>
<evidence type="ECO:0000256" key="10">
    <source>
        <dbReference type="ARBA" id="ARBA00023125"/>
    </source>
</evidence>
<dbReference type="eggNOG" id="KOG0353">
    <property type="taxonomic scope" value="Eukaryota"/>
</dbReference>
<dbReference type="GO" id="GO:0009378">
    <property type="term" value="F:four-way junction helicase activity"/>
    <property type="evidence" value="ECO:0007669"/>
    <property type="project" value="TreeGrafter"/>
</dbReference>
<evidence type="ECO:0000259" key="18">
    <source>
        <dbReference type="PROSITE" id="PS51194"/>
    </source>
</evidence>
<evidence type="ECO:0000256" key="15">
    <source>
        <dbReference type="RuleBase" id="RU364117"/>
    </source>
</evidence>
<dbReference type="EC" id="5.6.2.4" evidence="15"/>
<dbReference type="PhylomeDB" id="T1JDC6"/>
<protein>
    <recommendedName>
        <fullName evidence="15">ATP-dependent DNA helicase</fullName>
        <ecNumber evidence="15">5.6.2.4</ecNumber>
    </recommendedName>
</protein>
<name>T1JDC6_STRMM</name>
<feature type="compositionally biased region" description="Basic and acidic residues" evidence="16">
    <location>
        <begin position="610"/>
        <end position="628"/>
    </location>
</feature>
<evidence type="ECO:0000256" key="1">
    <source>
        <dbReference type="ARBA" id="ARBA00001947"/>
    </source>
</evidence>
<comment type="subcellular location">
    <subcellularLocation>
        <location evidence="2 15">Nucleus</location>
    </subcellularLocation>
</comment>
<dbReference type="CDD" id="cd18794">
    <property type="entry name" value="SF2_C_RecQ"/>
    <property type="match status" value="1"/>
</dbReference>
<dbReference type="GO" id="GO:0046872">
    <property type="term" value="F:metal ion binding"/>
    <property type="evidence" value="ECO:0007669"/>
    <property type="project" value="UniProtKB-KW"/>
</dbReference>
<keyword evidence="6 15" id="KW-0378">Hydrolase</keyword>
<sequence length="700" mass="79309">MDDDSKTTVERINAEITEIDVQIEILSSRKKALLSDKEKIIFEIEQKKGLDLANKDWNRTNFKWSTKLTNVLEKSFKIKNLRPFQLAAMNAVMAKHDCILIMPTGGGKSLTFQAPALTCNSCRLSFDFVNGRSVHGIKAVGDTCRNDKFESSEEKVTEIQKKMIDESSTMKLLYVTPEKLAKSKQFMSKLQKMYEMGRFSILAIDEVHCCSHWGHDFRPDYKFLGIMKRQFPKVPILGLTATATMEILKDVQKILAIESSLVFKAEFNRPNLKYEVCCKPSSLKESVDVIVKLINQRFHKMSGIIYCCSVKETVDVTTELQANSIRAANYHAQLDAAERSKIHHLWTSDDVQVIVATIAFGMGIDKPNVRFVIHHTISKSLENYYQESGRAGRDDNYSECILFYRFVDTARQSTMVFTEQTGLDKLYNMITYCIEAKRCRRLIIADYFGIPSQNQNCGNMCDHCCKKASDLQEVDIGQYYHNLCSILDQAELTKERLTGTMLVDAWCGKSKAKYKPQISPSHLSRPECERIVAFLITQHYFEEDFHFTPYTTISYVKKGSRTAVGAINLTFLKSSSSASKPLSAKASKSSGGKKKGELTQKTPGKKSVKQKFELKPEVKNLTKVDITHQSKSKQGVKQETEVNSTKSPSKQSVTREPGLNSTKVDTKQKSPSKQSVKRKSENVSTKTEIKKHKIETVEVE</sequence>
<dbReference type="GO" id="GO:0000724">
    <property type="term" value="P:double-strand break repair via homologous recombination"/>
    <property type="evidence" value="ECO:0007669"/>
    <property type="project" value="TreeGrafter"/>
</dbReference>
<dbReference type="SUPFAM" id="SSF52540">
    <property type="entry name" value="P-loop containing nucleoside triphosphate hydrolases"/>
    <property type="match status" value="2"/>
</dbReference>
<dbReference type="GO" id="GO:0005634">
    <property type="term" value="C:nucleus"/>
    <property type="evidence" value="ECO:0007669"/>
    <property type="project" value="UniProtKB-SubCell"/>
</dbReference>
<comment type="catalytic activity">
    <reaction evidence="13 15">
        <text>Couples ATP hydrolysis with the unwinding of duplex DNA by translocating in the 3'-5' direction.</text>
        <dbReference type="EC" id="5.6.2.4"/>
    </reaction>
</comment>
<evidence type="ECO:0000256" key="12">
    <source>
        <dbReference type="ARBA" id="ARBA00023242"/>
    </source>
</evidence>
<dbReference type="GO" id="GO:0016887">
    <property type="term" value="F:ATP hydrolysis activity"/>
    <property type="evidence" value="ECO:0007669"/>
    <property type="project" value="RHEA"/>
</dbReference>
<dbReference type="GO" id="GO:0043138">
    <property type="term" value="F:3'-5' DNA helicase activity"/>
    <property type="evidence" value="ECO:0007669"/>
    <property type="project" value="UniProtKB-EC"/>
</dbReference>
<dbReference type="Gene3D" id="3.40.50.300">
    <property type="entry name" value="P-loop containing nucleotide triphosphate hydrolases"/>
    <property type="match status" value="2"/>
</dbReference>
<keyword evidence="7 15" id="KW-0347">Helicase</keyword>
<keyword evidence="8" id="KW-0862">Zinc</keyword>